<feature type="transmembrane region" description="Helical" evidence="12">
    <location>
        <begin position="126"/>
        <end position="147"/>
    </location>
</feature>
<feature type="transmembrane region" description="Helical" evidence="12">
    <location>
        <begin position="95"/>
        <end position="120"/>
    </location>
</feature>
<dbReference type="InterPro" id="IPR000515">
    <property type="entry name" value="MetI-like"/>
</dbReference>
<keyword evidence="8 12" id="KW-1133">Transmembrane helix</keyword>
<evidence type="ECO:0000256" key="5">
    <source>
        <dbReference type="ARBA" id="ARBA00022692"/>
    </source>
</evidence>
<dbReference type="AlphaFoldDB" id="A0A9D2H6K1"/>
<evidence type="ECO:0000256" key="10">
    <source>
        <dbReference type="ARBA" id="ARBA00024202"/>
    </source>
</evidence>
<comment type="similarity">
    <text evidence="10">Belongs to the binding-protein-dependent transport system permease family. OppBC subfamily.</text>
</comment>
<proteinExistence type="inferred from homology"/>
<keyword evidence="5 12" id="KW-0812">Transmembrane</keyword>
<keyword evidence="6" id="KW-0571">Peptide transport</keyword>
<dbReference type="Gene3D" id="1.10.3720.10">
    <property type="entry name" value="MetI-like"/>
    <property type="match status" value="1"/>
</dbReference>
<evidence type="ECO:0000256" key="9">
    <source>
        <dbReference type="ARBA" id="ARBA00023136"/>
    </source>
</evidence>
<reference evidence="14" key="1">
    <citation type="journal article" date="2021" name="PeerJ">
        <title>Extensive microbial diversity within the chicken gut microbiome revealed by metagenomics and culture.</title>
        <authorList>
            <person name="Gilroy R."/>
            <person name="Ravi A."/>
            <person name="Getino M."/>
            <person name="Pursley I."/>
            <person name="Horton D.L."/>
            <person name="Alikhan N.F."/>
            <person name="Baker D."/>
            <person name="Gharbi K."/>
            <person name="Hall N."/>
            <person name="Watson M."/>
            <person name="Adriaenssens E.M."/>
            <person name="Foster-Nyarko E."/>
            <person name="Jarju S."/>
            <person name="Secka A."/>
            <person name="Antonio M."/>
            <person name="Oren A."/>
            <person name="Chaudhuri R.R."/>
            <person name="La Ragione R."/>
            <person name="Hildebrand F."/>
            <person name="Pallen M.J."/>
        </authorList>
    </citation>
    <scope>NUCLEOTIDE SEQUENCE</scope>
    <source>
        <strain evidence="14">ChiHjej8B7-3636</strain>
    </source>
</reference>
<dbReference type="GO" id="GO:0015031">
    <property type="term" value="P:protein transport"/>
    <property type="evidence" value="ECO:0007669"/>
    <property type="project" value="UniProtKB-KW"/>
</dbReference>
<keyword evidence="9 12" id="KW-0472">Membrane</keyword>
<evidence type="ECO:0000256" key="3">
    <source>
        <dbReference type="ARBA" id="ARBA00022475"/>
    </source>
</evidence>
<organism evidence="14 15">
    <name type="scientific">Candidatus Microbacterium stercoravium</name>
    <dbReference type="NCBI Taxonomy" id="2838697"/>
    <lineage>
        <taxon>Bacteria</taxon>
        <taxon>Bacillati</taxon>
        <taxon>Actinomycetota</taxon>
        <taxon>Actinomycetes</taxon>
        <taxon>Micrococcales</taxon>
        <taxon>Microbacteriaceae</taxon>
        <taxon>Microbacterium</taxon>
    </lineage>
</organism>
<evidence type="ECO:0000256" key="7">
    <source>
        <dbReference type="ARBA" id="ARBA00022927"/>
    </source>
</evidence>
<feature type="domain" description="ABC transmembrane type-1" evidence="13">
    <location>
        <begin position="95"/>
        <end position="280"/>
    </location>
</feature>
<keyword evidence="3" id="KW-1003">Cell membrane</keyword>
<reference evidence="14" key="2">
    <citation type="submission" date="2021-04" db="EMBL/GenBank/DDBJ databases">
        <authorList>
            <person name="Gilroy R."/>
        </authorList>
    </citation>
    <scope>NUCLEOTIDE SEQUENCE</scope>
    <source>
        <strain evidence="14">ChiHjej8B7-3636</strain>
    </source>
</reference>
<evidence type="ECO:0000256" key="12">
    <source>
        <dbReference type="RuleBase" id="RU363032"/>
    </source>
</evidence>
<dbReference type="Pfam" id="PF12911">
    <property type="entry name" value="OppC_N"/>
    <property type="match status" value="1"/>
</dbReference>
<feature type="transmembrane region" description="Helical" evidence="12">
    <location>
        <begin position="257"/>
        <end position="280"/>
    </location>
</feature>
<dbReference type="PANTHER" id="PTHR43386:SF2">
    <property type="entry name" value="OLIGOPEPTIDE TRANSPORT SYSTEM PERMEASE PROTEIN OPPC"/>
    <property type="match status" value="1"/>
</dbReference>
<dbReference type="GO" id="GO:0015833">
    <property type="term" value="P:peptide transport"/>
    <property type="evidence" value="ECO:0007669"/>
    <property type="project" value="UniProtKB-KW"/>
</dbReference>
<evidence type="ECO:0000313" key="15">
    <source>
        <dbReference type="Proteomes" id="UP000824220"/>
    </source>
</evidence>
<comment type="subcellular location">
    <subcellularLocation>
        <location evidence="1">Cell inner membrane</location>
        <topology evidence="1">Multi-pass membrane protein</topology>
    </subcellularLocation>
    <subcellularLocation>
        <location evidence="12">Cell membrane</location>
        <topology evidence="12">Multi-pass membrane protein</topology>
    </subcellularLocation>
</comment>
<dbReference type="InterPro" id="IPR025966">
    <property type="entry name" value="OppC_N"/>
</dbReference>
<dbReference type="PANTHER" id="PTHR43386">
    <property type="entry name" value="OLIGOPEPTIDE TRANSPORT SYSTEM PERMEASE PROTEIN APPC"/>
    <property type="match status" value="1"/>
</dbReference>
<accession>A0A9D2H6K1</accession>
<evidence type="ECO:0000256" key="8">
    <source>
        <dbReference type="ARBA" id="ARBA00022989"/>
    </source>
</evidence>
<dbReference type="SUPFAM" id="SSF161098">
    <property type="entry name" value="MetI-like"/>
    <property type="match status" value="1"/>
</dbReference>
<evidence type="ECO:0000313" key="14">
    <source>
        <dbReference type="EMBL" id="HJA05483.1"/>
    </source>
</evidence>
<sequence>MTITEAPAVQRSKPLSKWALYSRRYFRNIPATVALGIFVLLVAFAVVGPVFQKWDHIDLDFLALSDGPSAEHWFGTTNSGNDVFAMTIEGLRRSLMIALIVSTGTTVISALLGGIAAYFGGWSERIILWVIHFMMAVPGFLIVALVTNGSGGNWFILAIMLVVIGWMTLARTVWTLSLSIRESEYIQAARYMGVGSFTIVLRHMLPNMASLLIINFTLGVVAAVNSETSLSFLGFGVRVPDVSLGTLIAAGSSVVTSAPWIFLFPGAILTLLTVSMAFVADGLRDALDPNSAAGGRA</sequence>
<dbReference type="InterPro" id="IPR050366">
    <property type="entry name" value="BP-dependent_transpt_permease"/>
</dbReference>
<comment type="caution">
    <text evidence="14">The sequence shown here is derived from an EMBL/GenBank/DDBJ whole genome shotgun (WGS) entry which is preliminary data.</text>
</comment>
<keyword evidence="2 12" id="KW-0813">Transport</keyword>
<protein>
    <recommendedName>
        <fullName evidence="11">Oligopeptide transport system permease protein OppC</fullName>
    </recommendedName>
</protein>
<dbReference type="CDD" id="cd06261">
    <property type="entry name" value="TM_PBP2"/>
    <property type="match status" value="1"/>
</dbReference>
<dbReference type="EMBL" id="DXAM01000154">
    <property type="protein sequence ID" value="HJA05483.1"/>
    <property type="molecule type" value="Genomic_DNA"/>
</dbReference>
<dbReference type="InterPro" id="IPR035906">
    <property type="entry name" value="MetI-like_sf"/>
</dbReference>
<dbReference type="GO" id="GO:0005886">
    <property type="term" value="C:plasma membrane"/>
    <property type="evidence" value="ECO:0007669"/>
    <property type="project" value="UniProtKB-SubCell"/>
</dbReference>
<evidence type="ECO:0000256" key="2">
    <source>
        <dbReference type="ARBA" id="ARBA00022448"/>
    </source>
</evidence>
<evidence type="ECO:0000256" key="1">
    <source>
        <dbReference type="ARBA" id="ARBA00004429"/>
    </source>
</evidence>
<dbReference type="PROSITE" id="PS50928">
    <property type="entry name" value="ABC_TM1"/>
    <property type="match status" value="1"/>
</dbReference>
<evidence type="ECO:0000256" key="6">
    <source>
        <dbReference type="ARBA" id="ARBA00022856"/>
    </source>
</evidence>
<dbReference type="Proteomes" id="UP000824220">
    <property type="component" value="Unassembled WGS sequence"/>
</dbReference>
<evidence type="ECO:0000256" key="11">
    <source>
        <dbReference type="ARBA" id="ARBA00072251"/>
    </source>
</evidence>
<gene>
    <name evidence="14" type="ORF">H9800_11580</name>
</gene>
<keyword evidence="7" id="KW-0653">Protein transport</keyword>
<keyword evidence="4" id="KW-0997">Cell inner membrane</keyword>
<dbReference type="Pfam" id="PF00528">
    <property type="entry name" value="BPD_transp_1"/>
    <property type="match status" value="1"/>
</dbReference>
<feature type="transmembrane region" description="Helical" evidence="12">
    <location>
        <begin position="29"/>
        <end position="51"/>
    </location>
</feature>
<name>A0A9D2H6K1_9MICO</name>
<feature type="transmembrane region" description="Helical" evidence="12">
    <location>
        <begin position="154"/>
        <end position="176"/>
    </location>
</feature>
<dbReference type="GO" id="GO:0055085">
    <property type="term" value="P:transmembrane transport"/>
    <property type="evidence" value="ECO:0007669"/>
    <property type="project" value="InterPro"/>
</dbReference>
<evidence type="ECO:0000259" key="13">
    <source>
        <dbReference type="PROSITE" id="PS50928"/>
    </source>
</evidence>
<evidence type="ECO:0000256" key="4">
    <source>
        <dbReference type="ARBA" id="ARBA00022519"/>
    </source>
</evidence>